<organism evidence="1 2">
    <name type="scientific">Gemella bergeri ATCC 700627</name>
    <dbReference type="NCBI Taxonomy" id="1321820"/>
    <lineage>
        <taxon>Bacteria</taxon>
        <taxon>Bacillati</taxon>
        <taxon>Bacillota</taxon>
        <taxon>Bacilli</taxon>
        <taxon>Bacillales</taxon>
        <taxon>Gemellaceae</taxon>
        <taxon>Gemella</taxon>
    </lineage>
</organism>
<name>U2QMV1_9BACL</name>
<dbReference type="RefSeq" id="WP_021753595.1">
    <property type="nucleotide sequence ID" value="NZ_KI271873.1"/>
</dbReference>
<proteinExistence type="predicted"/>
<gene>
    <name evidence="1" type="ORF">HMPREF1983_00939</name>
</gene>
<protein>
    <recommendedName>
        <fullName evidence="3">Phage transcriptional regulator, RinA family</fullName>
    </recommendedName>
</protein>
<dbReference type="HOGENOM" id="CLU_1978326_0_0_9"/>
<accession>U2QMV1</accession>
<evidence type="ECO:0008006" key="3">
    <source>
        <dbReference type="Google" id="ProtNLM"/>
    </source>
</evidence>
<dbReference type="AlphaFoldDB" id="U2QMV1"/>
<dbReference type="SUPFAM" id="SSF88659">
    <property type="entry name" value="Sigma3 and sigma4 domains of RNA polymerase sigma factors"/>
    <property type="match status" value="1"/>
</dbReference>
<sequence length="126" mass="15527">MYTREDAREYLKTYKILKLECEMFLLYEFQQGNKSEISTQKTGRENERNLIKKIDNKDYQRKKHILRCIESVFKSLNYEEERIIKQKFFDRLKNQQIANKNFMSRTKMKYIVNKILDELVKKLNEK</sequence>
<evidence type="ECO:0000313" key="1">
    <source>
        <dbReference type="EMBL" id="ERK57836.1"/>
    </source>
</evidence>
<dbReference type="InterPro" id="IPR013324">
    <property type="entry name" value="RNA_pol_sigma_r3/r4-like"/>
</dbReference>
<dbReference type="EMBL" id="AWVP01000059">
    <property type="protein sequence ID" value="ERK57836.1"/>
    <property type="molecule type" value="Genomic_DNA"/>
</dbReference>
<evidence type="ECO:0000313" key="2">
    <source>
        <dbReference type="Proteomes" id="UP000016637"/>
    </source>
</evidence>
<reference evidence="1 2" key="1">
    <citation type="submission" date="2013-08" db="EMBL/GenBank/DDBJ databases">
        <authorList>
            <person name="Weinstock G."/>
            <person name="Sodergren E."/>
            <person name="Wylie T."/>
            <person name="Fulton L."/>
            <person name="Fulton R."/>
            <person name="Fronick C."/>
            <person name="O'Laughlin M."/>
            <person name="Godfrey J."/>
            <person name="Miner T."/>
            <person name="Herter B."/>
            <person name="Appelbaum E."/>
            <person name="Cordes M."/>
            <person name="Lek S."/>
            <person name="Wollam A."/>
            <person name="Pepin K.H."/>
            <person name="Palsikar V.B."/>
            <person name="Mitreva M."/>
            <person name="Wilson R.K."/>
        </authorList>
    </citation>
    <scope>NUCLEOTIDE SEQUENCE [LARGE SCALE GENOMIC DNA]</scope>
    <source>
        <strain evidence="1 2">ATCC 700627</strain>
    </source>
</reference>
<keyword evidence="2" id="KW-1185">Reference proteome</keyword>
<comment type="caution">
    <text evidence="1">The sequence shown here is derived from an EMBL/GenBank/DDBJ whole genome shotgun (WGS) entry which is preliminary data.</text>
</comment>
<dbReference type="Proteomes" id="UP000016637">
    <property type="component" value="Unassembled WGS sequence"/>
</dbReference>